<protein>
    <submittedName>
        <fullName evidence="1">Uncharacterized protein</fullName>
    </submittedName>
</protein>
<gene>
    <name evidence="1" type="ORF">MRB53_005695</name>
</gene>
<evidence type="ECO:0000313" key="1">
    <source>
        <dbReference type="EMBL" id="KAJ8643947.1"/>
    </source>
</evidence>
<accession>A0ACC2MDT1</accession>
<reference evidence="1 2" key="1">
    <citation type="journal article" date="2022" name="Hortic Res">
        <title>A haplotype resolved chromosomal level avocado genome allows analysis of novel avocado genes.</title>
        <authorList>
            <person name="Nath O."/>
            <person name="Fletcher S.J."/>
            <person name="Hayward A."/>
            <person name="Shaw L.M."/>
            <person name="Masouleh A.K."/>
            <person name="Furtado A."/>
            <person name="Henry R.J."/>
            <person name="Mitter N."/>
        </authorList>
    </citation>
    <scope>NUCLEOTIDE SEQUENCE [LARGE SCALE GENOMIC DNA]</scope>
    <source>
        <strain evidence="2">cv. Hass</strain>
    </source>
</reference>
<proteinExistence type="predicted"/>
<evidence type="ECO:0000313" key="2">
    <source>
        <dbReference type="Proteomes" id="UP001234297"/>
    </source>
</evidence>
<name>A0ACC2MDT1_PERAE</name>
<dbReference type="Proteomes" id="UP001234297">
    <property type="component" value="Chromosome 2"/>
</dbReference>
<organism evidence="1 2">
    <name type="scientific">Persea americana</name>
    <name type="common">Avocado</name>
    <dbReference type="NCBI Taxonomy" id="3435"/>
    <lineage>
        <taxon>Eukaryota</taxon>
        <taxon>Viridiplantae</taxon>
        <taxon>Streptophyta</taxon>
        <taxon>Embryophyta</taxon>
        <taxon>Tracheophyta</taxon>
        <taxon>Spermatophyta</taxon>
        <taxon>Magnoliopsida</taxon>
        <taxon>Magnoliidae</taxon>
        <taxon>Laurales</taxon>
        <taxon>Lauraceae</taxon>
        <taxon>Persea</taxon>
    </lineage>
</organism>
<keyword evidence="2" id="KW-1185">Reference proteome</keyword>
<comment type="caution">
    <text evidence="1">The sequence shown here is derived from an EMBL/GenBank/DDBJ whole genome shotgun (WGS) entry which is preliminary data.</text>
</comment>
<dbReference type="EMBL" id="CM056810">
    <property type="protein sequence ID" value="KAJ8643947.1"/>
    <property type="molecule type" value="Genomic_DNA"/>
</dbReference>
<sequence>MDRRRATGAGGGLGAGSGVGGAGGGSGARSGAVRRGNEGSLLLPVVTTGTSSAHCFWCQIDCRKQFTYCHKLGTQKGKA</sequence>